<accession>A0AAD6DYF1</accession>
<reference evidence="2" key="2">
    <citation type="submission" date="2023-01" db="EMBL/GenBank/DDBJ databases">
        <authorList>
            <person name="Petersen C."/>
        </authorList>
    </citation>
    <scope>NUCLEOTIDE SEQUENCE</scope>
    <source>
        <strain evidence="2">IBT 12815</strain>
    </source>
</reference>
<name>A0AAD6DYF1_9EURO</name>
<feature type="region of interest" description="Disordered" evidence="1">
    <location>
        <begin position="76"/>
        <end position="106"/>
    </location>
</feature>
<reference evidence="2" key="1">
    <citation type="journal article" date="2023" name="IMA Fungus">
        <title>Comparative genomic study of the Penicillium genus elucidates a diverse pangenome and 15 lateral gene transfer events.</title>
        <authorList>
            <person name="Petersen C."/>
            <person name="Sorensen T."/>
            <person name="Nielsen M.R."/>
            <person name="Sondergaard T.E."/>
            <person name="Sorensen J.L."/>
            <person name="Fitzpatrick D.A."/>
            <person name="Frisvad J.C."/>
            <person name="Nielsen K.L."/>
        </authorList>
    </citation>
    <scope>NUCLEOTIDE SEQUENCE</scope>
    <source>
        <strain evidence="2">IBT 12815</strain>
    </source>
</reference>
<dbReference type="EMBL" id="JAQJAE010000004">
    <property type="protein sequence ID" value="KAJ5597353.1"/>
    <property type="molecule type" value="Genomic_DNA"/>
</dbReference>
<keyword evidence="3" id="KW-1185">Reference proteome</keyword>
<sequence length="298" mass="33247">MELPEKFPPGMVLGRVAEDLDNHHSHLRVALSTSHVAYEEALTATLNCVRGLPGRTLLPTTNPVRRALLKKMALESQDSLKDPTPFSSIRPIRTAGQLNPEDFPPPASPNRRALLKEKYHDENIPPPREPYVLNIPAVRTENTLTAIVGNAMVTSLEWEPGLPECKLSAVEMLWDTGAHNSIITRDLLDEEFRAHLSDPINEPYGFGTRVQVSFKVEFSNSLFHMDIIAVVVEPDTMPNLRSGILLGQRGCIDALQYRSIPRSIFLAKGDPIDERYWGELILESYVDIDGVLKEIPTG</sequence>
<organism evidence="2 3">
    <name type="scientific">Penicillium hordei</name>
    <dbReference type="NCBI Taxonomy" id="40994"/>
    <lineage>
        <taxon>Eukaryota</taxon>
        <taxon>Fungi</taxon>
        <taxon>Dikarya</taxon>
        <taxon>Ascomycota</taxon>
        <taxon>Pezizomycotina</taxon>
        <taxon>Eurotiomycetes</taxon>
        <taxon>Eurotiomycetidae</taxon>
        <taxon>Eurotiales</taxon>
        <taxon>Aspergillaceae</taxon>
        <taxon>Penicillium</taxon>
    </lineage>
</organism>
<gene>
    <name evidence="2" type="ORF">N7537_007437</name>
</gene>
<dbReference type="Proteomes" id="UP001213799">
    <property type="component" value="Unassembled WGS sequence"/>
</dbReference>
<evidence type="ECO:0000313" key="2">
    <source>
        <dbReference type="EMBL" id="KAJ5597353.1"/>
    </source>
</evidence>
<evidence type="ECO:0000256" key="1">
    <source>
        <dbReference type="SAM" id="MobiDB-lite"/>
    </source>
</evidence>
<dbReference type="AlphaFoldDB" id="A0AAD6DYF1"/>
<dbReference type="GeneID" id="81588736"/>
<dbReference type="RefSeq" id="XP_056750570.1">
    <property type="nucleotide sequence ID" value="XM_056898494.1"/>
</dbReference>
<comment type="caution">
    <text evidence="2">The sequence shown here is derived from an EMBL/GenBank/DDBJ whole genome shotgun (WGS) entry which is preliminary data.</text>
</comment>
<evidence type="ECO:0000313" key="3">
    <source>
        <dbReference type="Proteomes" id="UP001213799"/>
    </source>
</evidence>
<protein>
    <recommendedName>
        <fullName evidence="4">Peptidase A2 domain-containing protein</fullName>
    </recommendedName>
</protein>
<proteinExistence type="predicted"/>
<evidence type="ECO:0008006" key="4">
    <source>
        <dbReference type="Google" id="ProtNLM"/>
    </source>
</evidence>